<gene>
    <name evidence="1" type="ORF">SMN809_LOCUS44716</name>
    <name evidence="2" type="ORF">SMN809_LOCUS45339</name>
</gene>
<evidence type="ECO:0000313" key="3">
    <source>
        <dbReference type="Proteomes" id="UP000676336"/>
    </source>
</evidence>
<name>A0A8S3AWG0_9BILA</name>
<dbReference type="Proteomes" id="UP000676336">
    <property type="component" value="Unassembled WGS sequence"/>
</dbReference>
<feature type="non-terminal residue" evidence="2">
    <location>
        <position position="1"/>
    </location>
</feature>
<dbReference type="EMBL" id="CAJOBI010138302">
    <property type="protein sequence ID" value="CAF4755955.1"/>
    <property type="molecule type" value="Genomic_DNA"/>
</dbReference>
<organism evidence="2 3">
    <name type="scientific">Rotaria magnacalcarata</name>
    <dbReference type="NCBI Taxonomy" id="392030"/>
    <lineage>
        <taxon>Eukaryota</taxon>
        <taxon>Metazoa</taxon>
        <taxon>Spiralia</taxon>
        <taxon>Gnathifera</taxon>
        <taxon>Rotifera</taxon>
        <taxon>Eurotatoria</taxon>
        <taxon>Bdelloidea</taxon>
        <taxon>Philodinida</taxon>
        <taxon>Philodinidae</taxon>
        <taxon>Rotaria</taxon>
    </lineage>
</organism>
<dbReference type="EMBL" id="CAJOBI010134799">
    <property type="protein sequence ID" value="CAF4740860.1"/>
    <property type="molecule type" value="Genomic_DNA"/>
</dbReference>
<evidence type="ECO:0000313" key="1">
    <source>
        <dbReference type="EMBL" id="CAF4740860.1"/>
    </source>
</evidence>
<accession>A0A8S3AWG0</accession>
<sequence length="56" mass="6270">IRAGVYQTNIETLTIDNTSPMDVEALFCFLYEAEPSKAAFFLDPTEMHLKSGESKV</sequence>
<proteinExistence type="predicted"/>
<dbReference type="AlphaFoldDB" id="A0A8S3AWG0"/>
<evidence type="ECO:0000313" key="2">
    <source>
        <dbReference type="EMBL" id="CAF4755955.1"/>
    </source>
</evidence>
<comment type="caution">
    <text evidence="2">The sequence shown here is derived from an EMBL/GenBank/DDBJ whole genome shotgun (WGS) entry which is preliminary data.</text>
</comment>
<reference evidence="2" key="1">
    <citation type="submission" date="2021-02" db="EMBL/GenBank/DDBJ databases">
        <authorList>
            <person name="Nowell W R."/>
        </authorList>
    </citation>
    <scope>NUCLEOTIDE SEQUENCE</scope>
</reference>
<protein>
    <submittedName>
        <fullName evidence="2">Uncharacterized protein</fullName>
    </submittedName>
</protein>